<proteinExistence type="predicted"/>
<name>A0A6G1JDE1_9PLEO</name>
<dbReference type="Pfam" id="PF24809">
    <property type="entry name" value="DUF7708"/>
    <property type="match status" value="1"/>
</dbReference>
<dbReference type="InterPro" id="IPR056125">
    <property type="entry name" value="DUF7708"/>
</dbReference>
<dbReference type="Pfam" id="PF24883">
    <property type="entry name" value="NPHP3_N"/>
    <property type="match status" value="1"/>
</dbReference>
<reference evidence="4" key="1">
    <citation type="journal article" date="2020" name="Stud. Mycol.">
        <title>101 Dothideomycetes genomes: a test case for predicting lifestyles and emergence of pathogens.</title>
        <authorList>
            <person name="Haridas S."/>
            <person name="Albert R."/>
            <person name="Binder M."/>
            <person name="Bloem J."/>
            <person name="Labutti K."/>
            <person name="Salamov A."/>
            <person name="Andreopoulos B."/>
            <person name="Baker S."/>
            <person name="Barry K."/>
            <person name="Bills G."/>
            <person name="Bluhm B."/>
            <person name="Cannon C."/>
            <person name="Castanera R."/>
            <person name="Culley D."/>
            <person name="Daum C."/>
            <person name="Ezra D."/>
            <person name="Gonzalez J."/>
            <person name="Henrissat B."/>
            <person name="Kuo A."/>
            <person name="Liang C."/>
            <person name="Lipzen A."/>
            <person name="Lutzoni F."/>
            <person name="Magnuson J."/>
            <person name="Mondo S."/>
            <person name="Nolan M."/>
            <person name="Ohm R."/>
            <person name="Pangilinan J."/>
            <person name="Park H.-J."/>
            <person name="Ramirez L."/>
            <person name="Alfaro M."/>
            <person name="Sun H."/>
            <person name="Tritt A."/>
            <person name="Yoshinaga Y."/>
            <person name="Zwiers L.-H."/>
            <person name="Turgeon B."/>
            <person name="Goodwin S."/>
            <person name="Spatafora J."/>
            <person name="Crous P."/>
            <person name="Grigoriev I."/>
        </authorList>
    </citation>
    <scope>NUCLEOTIDE SEQUENCE</scope>
    <source>
        <strain evidence="4">CBS 122367</strain>
    </source>
</reference>
<dbReference type="EMBL" id="MU005574">
    <property type="protein sequence ID" value="KAF2688251.1"/>
    <property type="molecule type" value="Genomic_DNA"/>
</dbReference>
<dbReference type="InterPro" id="IPR056884">
    <property type="entry name" value="NPHP3-like_N"/>
</dbReference>
<gene>
    <name evidence="4" type="ORF">K458DRAFT_401613</name>
</gene>
<dbReference type="AlphaFoldDB" id="A0A6G1JDE1"/>
<keyword evidence="1" id="KW-0677">Repeat</keyword>
<sequence>MPLEVLSRFVGAEAGAVREAKAGLDERRSKGVHGIASKSEKFILEFDRFLSAYSGIVNIVALADAQYGGVASATLTVLFTTVKMKAKDEAAIISAMGHISDRLPDFKIYEKIYPDPELGGMLADAYRDVILLAREGTLYFQGSTFRRQFRNLGKPLEFESMEEGMRDNFSRIRLKCETLLAQRVDMLVAELEEMQKRNDRGFVAGLRDALMLGDYRLDEAKKELIVYRGVLETKFDRDRHRQKLMLTDFLADAKYQCWTAGGSVVLVLSGANDSGIASTSESWLSPMAVDLTQDLLDRQRNVAFEMCDETSTVEEVLARLIYQLLERNPKVVRKADDWHDIETHISNHKSDRQASLMAALLRVINLQEGPVFIILNRPELNRGEDAGEYLRTMQQLARDTTGELKVLVVQRSELWDFEENRYSVVPRGAGQKHVQAIRLDQRRLN</sequence>
<dbReference type="OrthoDB" id="5389929at2759"/>
<dbReference type="Proteomes" id="UP000799291">
    <property type="component" value="Unassembled WGS sequence"/>
</dbReference>
<accession>A0A6G1JDE1</accession>
<feature type="domain" description="Nephrocystin 3-like N-terminal" evidence="3">
    <location>
        <begin position="248"/>
        <end position="411"/>
    </location>
</feature>
<feature type="domain" description="DUF7708" evidence="2">
    <location>
        <begin position="42"/>
        <end position="173"/>
    </location>
</feature>
<evidence type="ECO:0000259" key="2">
    <source>
        <dbReference type="Pfam" id="PF24809"/>
    </source>
</evidence>
<evidence type="ECO:0000259" key="3">
    <source>
        <dbReference type="Pfam" id="PF24883"/>
    </source>
</evidence>
<organism evidence="4 5">
    <name type="scientific">Lentithecium fluviatile CBS 122367</name>
    <dbReference type="NCBI Taxonomy" id="1168545"/>
    <lineage>
        <taxon>Eukaryota</taxon>
        <taxon>Fungi</taxon>
        <taxon>Dikarya</taxon>
        <taxon>Ascomycota</taxon>
        <taxon>Pezizomycotina</taxon>
        <taxon>Dothideomycetes</taxon>
        <taxon>Pleosporomycetidae</taxon>
        <taxon>Pleosporales</taxon>
        <taxon>Massarineae</taxon>
        <taxon>Lentitheciaceae</taxon>
        <taxon>Lentithecium</taxon>
    </lineage>
</organism>
<evidence type="ECO:0000313" key="4">
    <source>
        <dbReference type="EMBL" id="KAF2688251.1"/>
    </source>
</evidence>
<protein>
    <submittedName>
        <fullName evidence="4">Uncharacterized protein</fullName>
    </submittedName>
</protein>
<evidence type="ECO:0000313" key="5">
    <source>
        <dbReference type="Proteomes" id="UP000799291"/>
    </source>
</evidence>
<keyword evidence="5" id="KW-1185">Reference proteome</keyword>
<evidence type="ECO:0000256" key="1">
    <source>
        <dbReference type="ARBA" id="ARBA00022737"/>
    </source>
</evidence>